<dbReference type="EMBL" id="HBUE01205335">
    <property type="protein sequence ID" value="CAG6531667.1"/>
    <property type="molecule type" value="Transcribed_RNA"/>
</dbReference>
<accession>A0A8D8K0Y3</accession>
<organism evidence="2">
    <name type="scientific">Culex pipiens</name>
    <name type="common">House mosquito</name>
    <dbReference type="NCBI Taxonomy" id="7175"/>
    <lineage>
        <taxon>Eukaryota</taxon>
        <taxon>Metazoa</taxon>
        <taxon>Ecdysozoa</taxon>
        <taxon>Arthropoda</taxon>
        <taxon>Hexapoda</taxon>
        <taxon>Insecta</taxon>
        <taxon>Pterygota</taxon>
        <taxon>Neoptera</taxon>
        <taxon>Endopterygota</taxon>
        <taxon>Diptera</taxon>
        <taxon>Nematocera</taxon>
        <taxon>Culicoidea</taxon>
        <taxon>Culicidae</taxon>
        <taxon>Culicinae</taxon>
        <taxon>Culicini</taxon>
        <taxon>Culex</taxon>
        <taxon>Culex</taxon>
    </lineage>
</organism>
<dbReference type="AlphaFoldDB" id="A0A8D8K0Y3"/>
<dbReference type="EMBL" id="HBUE01311609">
    <property type="protein sequence ID" value="CAG6583528.1"/>
    <property type="molecule type" value="Transcribed_RNA"/>
</dbReference>
<dbReference type="EMBL" id="HBUE01115320">
    <property type="protein sequence ID" value="CAG6490361.1"/>
    <property type="molecule type" value="Transcribed_RNA"/>
</dbReference>
<dbReference type="Pfam" id="PF15955">
    <property type="entry name" value="Cuticle_4"/>
    <property type="match status" value="1"/>
</dbReference>
<dbReference type="EMBL" id="HBUE01205336">
    <property type="protein sequence ID" value="CAG6531668.1"/>
    <property type="molecule type" value="Transcribed_RNA"/>
</dbReference>
<dbReference type="EMBL" id="HBUE01311610">
    <property type="protein sequence ID" value="CAG6583529.1"/>
    <property type="molecule type" value="Transcribed_RNA"/>
</dbReference>
<dbReference type="PANTHER" id="PTHR12336:SF0">
    <property type="entry name" value="ADULT CUTICLE PROTEIN 1-RELATED"/>
    <property type="match status" value="1"/>
</dbReference>
<dbReference type="InterPro" id="IPR031874">
    <property type="entry name" value="Cuticle_Acp1"/>
</dbReference>
<dbReference type="EMBL" id="HBUE01115321">
    <property type="protein sequence ID" value="CAG6490362.1"/>
    <property type="molecule type" value="Transcribed_RNA"/>
</dbReference>
<feature type="chain" id="PRO_5036261145" evidence="1">
    <location>
        <begin position="18"/>
        <end position="126"/>
    </location>
</feature>
<keyword evidence="1" id="KW-0732">Signal</keyword>
<feature type="signal peptide" evidence="1">
    <location>
        <begin position="1"/>
        <end position="17"/>
    </location>
</feature>
<protein>
    <submittedName>
        <fullName evidence="2">(northern house mosquito) hypothetical protein</fullName>
    </submittedName>
</protein>
<name>A0A8D8K0Y3_CULPI</name>
<sequence length="126" mass="13036">MKCIAAVVMVVLAVAEGSLYANWASPLAYNLPHTTVVQDNSYARYVAAAPWGYAAAPVAYSGYSAYPYAASYPAAAAYVHQPAVAVVAQKEARYLAANRGAVHDAPLAGHAVSQQSLNLAPAPGTL</sequence>
<proteinExistence type="predicted"/>
<evidence type="ECO:0000256" key="1">
    <source>
        <dbReference type="SAM" id="SignalP"/>
    </source>
</evidence>
<evidence type="ECO:0000313" key="2">
    <source>
        <dbReference type="EMBL" id="CAG6583529.1"/>
    </source>
</evidence>
<reference evidence="2" key="1">
    <citation type="submission" date="2021-05" db="EMBL/GenBank/DDBJ databases">
        <authorList>
            <person name="Alioto T."/>
            <person name="Alioto T."/>
            <person name="Gomez Garrido J."/>
        </authorList>
    </citation>
    <scope>NUCLEOTIDE SEQUENCE</scope>
</reference>
<dbReference type="PANTHER" id="PTHR12336">
    <property type="entry name" value="ADULT CUTICLE PROTEIN 1-RELATED"/>
    <property type="match status" value="1"/>
</dbReference>